<dbReference type="PANTHER" id="PTHR32294">
    <property type="entry name" value="DNA POLYMERASE III SUBUNIT ALPHA"/>
    <property type="match status" value="1"/>
</dbReference>
<organism evidence="2 3">
    <name type="scientific">Ureibacillus xyleni</name>
    <dbReference type="NCBI Taxonomy" id="614648"/>
    <lineage>
        <taxon>Bacteria</taxon>
        <taxon>Bacillati</taxon>
        <taxon>Bacillota</taxon>
        <taxon>Bacilli</taxon>
        <taxon>Bacillales</taxon>
        <taxon>Caryophanaceae</taxon>
        <taxon>Ureibacillus</taxon>
    </lineage>
</organism>
<dbReference type="Gene3D" id="1.10.150.870">
    <property type="match status" value="1"/>
</dbReference>
<dbReference type="SUPFAM" id="SSF47781">
    <property type="entry name" value="RuvA domain 2-like"/>
    <property type="match status" value="1"/>
</dbReference>
<dbReference type="InterPro" id="IPR004805">
    <property type="entry name" value="DnaE2/DnaE/PolC"/>
</dbReference>
<sequence>MAVRIAWFKVHHPILYYAAYFTVRASDFDLIAMTQGSAVIRSRIDEINAKGLEASKKEKDLLTVLELALEMCERGMNFKKVDLYRSKASEFIIDGNSLIPPFDAIPGLGTNVAKAIVAAREEKEFLSKEDLQQRGRVSKTIIEYLDTLGCLEGLPDANQLSLF</sequence>
<proteinExistence type="predicted"/>
<dbReference type="GO" id="GO:0008408">
    <property type="term" value="F:3'-5' exonuclease activity"/>
    <property type="evidence" value="ECO:0007669"/>
    <property type="project" value="InterPro"/>
</dbReference>
<keyword evidence="3" id="KW-1185">Reference proteome</keyword>
<evidence type="ECO:0000313" key="3">
    <source>
        <dbReference type="Proteomes" id="UP000219636"/>
    </source>
</evidence>
<dbReference type="AlphaFoldDB" id="A0A285RGJ9"/>
<dbReference type="Proteomes" id="UP000219636">
    <property type="component" value="Unassembled WGS sequence"/>
</dbReference>
<reference evidence="3" key="1">
    <citation type="submission" date="2017-08" db="EMBL/GenBank/DDBJ databases">
        <authorList>
            <person name="Varghese N."/>
            <person name="Submissions S."/>
        </authorList>
    </citation>
    <scope>NUCLEOTIDE SEQUENCE [LARGE SCALE GENOMIC DNA]</scope>
    <source>
        <strain evidence="3">JC22</strain>
    </source>
</reference>
<dbReference type="PANTHER" id="PTHR32294:SF5">
    <property type="entry name" value="DNA POLYMERASE III POLC-TYPE"/>
    <property type="match status" value="1"/>
</dbReference>
<gene>
    <name evidence="2" type="ORF">SAMN05880501_101626</name>
</gene>
<dbReference type="Pfam" id="PF14579">
    <property type="entry name" value="HHH_6"/>
    <property type="match status" value="1"/>
</dbReference>
<evidence type="ECO:0000259" key="1">
    <source>
        <dbReference type="Pfam" id="PF14579"/>
    </source>
</evidence>
<dbReference type="InterPro" id="IPR010994">
    <property type="entry name" value="RuvA_2-like"/>
</dbReference>
<name>A0A285RGJ9_9BACL</name>
<feature type="domain" description="DNA polymerase helix-hairpin-helix motif" evidence="1">
    <location>
        <begin position="76"/>
        <end position="154"/>
    </location>
</feature>
<evidence type="ECO:0000313" key="2">
    <source>
        <dbReference type="EMBL" id="SOB93255.1"/>
    </source>
</evidence>
<accession>A0A285RGJ9</accession>
<dbReference type="GO" id="GO:0006260">
    <property type="term" value="P:DNA replication"/>
    <property type="evidence" value="ECO:0007669"/>
    <property type="project" value="InterPro"/>
</dbReference>
<dbReference type="EMBL" id="OBMQ01000001">
    <property type="protein sequence ID" value="SOB93255.1"/>
    <property type="molecule type" value="Genomic_DNA"/>
</dbReference>
<dbReference type="InterPro" id="IPR029460">
    <property type="entry name" value="DNAPol_HHH"/>
</dbReference>
<protein>
    <submittedName>
        <fullName evidence="2">Helix-hairpin-helix protein</fullName>
    </submittedName>
</protein>